<dbReference type="STRING" id="290512.Paes_1673"/>
<keyword evidence="4" id="KW-0378">Hydrolase</keyword>
<evidence type="ECO:0000256" key="2">
    <source>
        <dbReference type="ARBA" id="ARBA00019841"/>
    </source>
</evidence>
<dbReference type="KEGG" id="paa:Paes_1673"/>
<evidence type="ECO:0000313" key="10">
    <source>
        <dbReference type="Proteomes" id="UP000002725"/>
    </source>
</evidence>
<dbReference type="InterPro" id="IPR051673">
    <property type="entry name" value="SSDNA_exonuclease_RecJ"/>
</dbReference>
<keyword evidence="10" id="KW-1185">Reference proteome</keyword>
<evidence type="ECO:0000259" key="8">
    <source>
        <dbReference type="Pfam" id="PF17768"/>
    </source>
</evidence>
<dbReference type="Pfam" id="PF02272">
    <property type="entry name" value="DHHA1"/>
    <property type="match status" value="1"/>
</dbReference>
<dbReference type="Gene3D" id="3.90.1640.30">
    <property type="match status" value="1"/>
</dbReference>
<evidence type="ECO:0000259" key="7">
    <source>
        <dbReference type="Pfam" id="PF02272"/>
    </source>
</evidence>
<evidence type="ECO:0000256" key="1">
    <source>
        <dbReference type="ARBA" id="ARBA00005915"/>
    </source>
</evidence>
<dbReference type="GO" id="GO:0003676">
    <property type="term" value="F:nucleic acid binding"/>
    <property type="evidence" value="ECO:0007669"/>
    <property type="project" value="InterPro"/>
</dbReference>
<dbReference type="GO" id="GO:0006310">
    <property type="term" value="P:DNA recombination"/>
    <property type="evidence" value="ECO:0007669"/>
    <property type="project" value="InterPro"/>
</dbReference>
<evidence type="ECO:0000256" key="5">
    <source>
        <dbReference type="ARBA" id="ARBA00022839"/>
    </source>
</evidence>
<dbReference type="InterPro" id="IPR001667">
    <property type="entry name" value="DDH_dom"/>
</dbReference>
<dbReference type="Pfam" id="PF17768">
    <property type="entry name" value="RecJ_OB"/>
    <property type="match status" value="1"/>
</dbReference>
<dbReference type="eggNOG" id="COG0608">
    <property type="taxonomic scope" value="Bacteria"/>
</dbReference>
<dbReference type="Pfam" id="PF01368">
    <property type="entry name" value="DHH"/>
    <property type="match status" value="1"/>
</dbReference>
<name>B4S3F2_PROA2</name>
<dbReference type="RefSeq" id="WP_012506224.1">
    <property type="nucleotide sequence ID" value="NC_011059.1"/>
</dbReference>
<reference evidence="9" key="1">
    <citation type="submission" date="2008-06" db="EMBL/GenBank/DDBJ databases">
        <title>Complete sequence of chromosome of Prosthecochloris aestuarii DSM 271.</title>
        <authorList>
            <consortium name="US DOE Joint Genome Institute"/>
            <person name="Lucas S."/>
            <person name="Copeland A."/>
            <person name="Lapidus A."/>
            <person name="Glavina del Rio T."/>
            <person name="Dalin E."/>
            <person name="Tice H."/>
            <person name="Bruce D."/>
            <person name="Goodwin L."/>
            <person name="Pitluck S."/>
            <person name="Schmutz J."/>
            <person name="Larimer F."/>
            <person name="Land M."/>
            <person name="Hauser L."/>
            <person name="Kyrpides N."/>
            <person name="Anderson I."/>
            <person name="Liu Z."/>
            <person name="Li T."/>
            <person name="Zhao F."/>
            <person name="Overmann J."/>
            <person name="Bryant D.A."/>
            <person name="Richardson P."/>
        </authorList>
    </citation>
    <scope>NUCLEOTIDE SEQUENCE [LARGE SCALE GENOMIC DNA]</scope>
    <source>
        <strain evidence="9">DSM 271</strain>
    </source>
</reference>
<keyword evidence="3" id="KW-0540">Nuclease</keyword>
<comment type="similarity">
    <text evidence="1">Belongs to the RecJ family.</text>
</comment>
<feature type="domain" description="RecJ OB" evidence="8">
    <location>
        <begin position="455"/>
        <end position="563"/>
    </location>
</feature>
<dbReference type="InterPro" id="IPR004610">
    <property type="entry name" value="RecJ"/>
</dbReference>
<sequence>MKRFRWTIRDSDDEACERLSREINVSLPIARALCNRGICDFDQAKAFFRPDPAVIPSPFLFRDMQCAVERVMKALEQGEHILLYGDYDVDGTTGTALLMLFLRSQGAEVSYYINDRFTEGYGLSDAGVGCAVERGAGLVITVDCGIRAVKEVEAFNVQGIDVIVCDHHEPGTLPAASAILNPKVPGCSYPFRELCGCGVAFKLVQALIEQMGRDAAEWEQYLDLVAVATLADMVALKEENRIYMHQGLQRLKAAPRMSIQELISCMGARLESLSAGVIAFGIAPRINAAGRMQNAATAVEWLMSDSRDECRKHAEELDRLNGERREIDAGILKLAEGMVNGYFASYCSSLVLYHEDWHLGVLGIVASRLQEKYYLPTVVLGGSDGLIKGSVRSVGGLNVMEVLQECSGLLEKFGGHEAAAGVTLKPENLQLFRKRFDALSAERLSYEQRQKEVIIDTQLQLDEVSPKFINVLSQFAPFGFGNPEPVFLSRGLRISGYPRLLKGRHVKFSVKTGSGRIFDVIGFSREDIYRALERGSKQVFSMVYTLEENEWNGRKTIQMKLKDMAVEKSQ</sequence>
<dbReference type="HOGENOM" id="CLU_009736_5_2_10"/>
<dbReference type="AlphaFoldDB" id="B4S3F2"/>
<dbReference type="SUPFAM" id="SSF64182">
    <property type="entry name" value="DHH phosphoesterases"/>
    <property type="match status" value="1"/>
</dbReference>
<proteinExistence type="inferred from homology"/>
<dbReference type="InterPro" id="IPR041122">
    <property type="entry name" value="RecJ_OB"/>
</dbReference>
<dbReference type="PANTHER" id="PTHR30255">
    <property type="entry name" value="SINGLE-STRANDED-DNA-SPECIFIC EXONUCLEASE RECJ"/>
    <property type="match status" value="1"/>
</dbReference>
<dbReference type="PANTHER" id="PTHR30255:SF2">
    <property type="entry name" value="SINGLE-STRANDED-DNA-SPECIFIC EXONUCLEASE RECJ"/>
    <property type="match status" value="1"/>
</dbReference>
<dbReference type="GO" id="GO:0008409">
    <property type="term" value="F:5'-3' exonuclease activity"/>
    <property type="evidence" value="ECO:0007669"/>
    <property type="project" value="InterPro"/>
</dbReference>
<dbReference type="NCBIfam" id="TIGR00644">
    <property type="entry name" value="recJ"/>
    <property type="match status" value="1"/>
</dbReference>
<dbReference type="EMBL" id="CP001108">
    <property type="protein sequence ID" value="ACF46691.1"/>
    <property type="molecule type" value="Genomic_DNA"/>
</dbReference>
<gene>
    <name evidence="9" type="ordered locus">Paes_1673</name>
</gene>
<dbReference type="GO" id="GO:0006281">
    <property type="term" value="P:DNA repair"/>
    <property type="evidence" value="ECO:0007669"/>
    <property type="project" value="InterPro"/>
</dbReference>
<keyword evidence="5 9" id="KW-0269">Exonuclease</keyword>
<evidence type="ECO:0000259" key="6">
    <source>
        <dbReference type="Pfam" id="PF01368"/>
    </source>
</evidence>
<dbReference type="InterPro" id="IPR003156">
    <property type="entry name" value="DHHA1_dom"/>
</dbReference>
<protein>
    <recommendedName>
        <fullName evidence="2">Single-stranded-DNA-specific exonuclease RecJ</fullName>
    </recommendedName>
</protein>
<feature type="domain" description="DHHA1" evidence="7">
    <location>
        <begin position="350"/>
        <end position="439"/>
    </location>
</feature>
<organism evidence="9 10">
    <name type="scientific">Prosthecochloris aestuarii (strain DSM 271 / SK 413)</name>
    <dbReference type="NCBI Taxonomy" id="290512"/>
    <lineage>
        <taxon>Bacteria</taxon>
        <taxon>Pseudomonadati</taxon>
        <taxon>Chlorobiota</taxon>
        <taxon>Chlorobiia</taxon>
        <taxon>Chlorobiales</taxon>
        <taxon>Chlorobiaceae</taxon>
        <taxon>Prosthecochloris</taxon>
    </lineage>
</organism>
<evidence type="ECO:0000313" key="9">
    <source>
        <dbReference type="EMBL" id="ACF46691.1"/>
    </source>
</evidence>
<dbReference type="Gene3D" id="3.10.310.30">
    <property type="match status" value="1"/>
</dbReference>
<dbReference type="InterPro" id="IPR038763">
    <property type="entry name" value="DHH_sf"/>
</dbReference>
<accession>B4S3F2</accession>
<dbReference type="Proteomes" id="UP000002725">
    <property type="component" value="Chromosome"/>
</dbReference>
<evidence type="ECO:0000256" key="4">
    <source>
        <dbReference type="ARBA" id="ARBA00022801"/>
    </source>
</evidence>
<feature type="domain" description="DDH" evidence="6">
    <location>
        <begin position="81"/>
        <end position="229"/>
    </location>
</feature>
<evidence type="ECO:0000256" key="3">
    <source>
        <dbReference type="ARBA" id="ARBA00022722"/>
    </source>
</evidence>